<dbReference type="InterPro" id="IPR025194">
    <property type="entry name" value="RodZ-like_C"/>
</dbReference>
<dbReference type="Pfam" id="PF13413">
    <property type="entry name" value="HTH_25"/>
    <property type="match status" value="1"/>
</dbReference>
<dbReference type="InterPro" id="IPR050400">
    <property type="entry name" value="Bact_Cytoskel_RodZ"/>
</dbReference>
<keyword evidence="4" id="KW-1185">Reference proteome</keyword>
<feature type="domain" description="Cytoskeleton protein RodZ-like C-terminal" evidence="2">
    <location>
        <begin position="174"/>
        <end position="238"/>
    </location>
</feature>
<dbReference type="KEGG" id="nab:B1sIIB91_03985"/>
<dbReference type="PANTHER" id="PTHR34475:SF1">
    <property type="entry name" value="CYTOSKELETON PROTEIN RODZ"/>
    <property type="match status" value="1"/>
</dbReference>
<accession>A0A249L4N3</accession>
<reference evidence="3 4" key="1">
    <citation type="submission" date="2016-07" db="EMBL/GenBank/DDBJ databases">
        <title>High microdiversification within the ubiquitous acI lineage of Actinobacteria.</title>
        <authorList>
            <person name="Neuenschwander S.M."/>
            <person name="Salcher M."/>
            <person name="Ghai R."/>
            <person name="Pernthaler J."/>
        </authorList>
    </citation>
    <scope>NUCLEOTIDE SEQUENCE [LARGE SCALE GENOMIC DNA]</scope>
    <source>
        <strain evidence="3">MMS-IIB-91</strain>
    </source>
</reference>
<dbReference type="RefSeq" id="WP_095688326.1">
    <property type="nucleotide sequence ID" value="NZ_CP016779.1"/>
</dbReference>
<dbReference type="PANTHER" id="PTHR34475">
    <property type="match status" value="1"/>
</dbReference>
<dbReference type="InterPro" id="IPR010982">
    <property type="entry name" value="Lambda_DNA-bd_dom_sf"/>
</dbReference>
<organism evidence="3 4">
    <name type="scientific">Candidatus Nanopelagicus abundans</name>
    <dbReference type="NCBI Taxonomy" id="1884916"/>
    <lineage>
        <taxon>Bacteria</taxon>
        <taxon>Bacillati</taxon>
        <taxon>Actinomycetota</taxon>
        <taxon>Actinomycetes</taxon>
        <taxon>Candidatus Nanopelagicales</taxon>
        <taxon>Candidatus Nanopelagicaceae</taxon>
        <taxon>Candidatus Nanopelagicus</taxon>
    </lineage>
</organism>
<evidence type="ECO:0000313" key="3">
    <source>
        <dbReference type="EMBL" id="ASY24060.1"/>
    </source>
</evidence>
<proteinExistence type="predicted"/>
<dbReference type="Proteomes" id="UP000217210">
    <property type="component" value="Chromosome"/>
</dbReference>
<evidence type="ECO:0000313" key="4">
    <source>
        <dbReference type="Proteomes" id="UP000217210"/>
    </source>
</evidence>
<keyword evidence="1" id="KW-0472">Membrane</keyword>
<dbReference type="EMBL" id="CP016779">
    <property type="protein sequence ID" value="ASY24060.1"/>
    <property type="molecule type" value="Genomic_DNA"/>
</dbReference>
<evidence type="ECO:0000256" key="1">
    <source>
        <dbReference type="SAM" id="Phobius"/>
    </source>
</evidence>
<keyword evidence="1" id="KW-1133">Transmembrane helix</keyword>
<dbReference type="GO" id="GO:0003677">
    <property type="term" value="F:DNA binding"/>
    <property type="evidence" value="ECO:0007669"/>
    <property type="project" value="InterPro"/>
</dbReference>
<name>A0A249L4N3_9ACTN</name>
<dbReference type="AlphaFoldDB" id="A0A249L4N3"/>
<feature type="transmembrane region" description="Helical" evidence="1">
    <location>
        <begin position="111"/>
        <end position="132"/>
    </location>
</feature>
<sequence>MAEKSSLQQAREAAGLSVEQISAITNIRAGVIRDLENNSVEVCGGIAYARGHVRTIAKAINLKTGKAINIDADILVAELEAAQSIESKKIIDQLAENSVADRPKEKKRMKFGTLATISATALSVGFIAQVAINNVASISDGVTTISVKKPSVQESTSKIVLPAGVNLVLTGVYGKSWVGLTNADDQVIFNGHITEGQIAAFNDSRILKVVIGNAGAVKLNLNGTDLGVAGADGEVVRLDFDENGQL</sequence>
<gene>
    <name evidence="3" type="ORF">B1sIIB91_03985</name>
</gene>
<protein>
    <submittedName>
        <fullName evidence="3">Helix-turn-helix XRE-family like protein</fullName>
    </submittedName>
</protein>
<keyword evidence="1" id="KW-0812">Transmembrane</keyword>
<dbReference type="OrthoDB" id="5243487at2"/>
<dbReference type="Gene3D" id="1.10.260.40">
    <property type="entry name" value="lambda repressor-like DNA-binding domains"/>
    <property type="match status" value="1"/>
</dbReference>
<evidence type="ECO:0000259" key="2">
    <source>
        <dbReference type="Pfam" id="PF13464"/>
    </source>
</evidence>
<dbReference type="Pfam" id="PF13464">
    <property type="entry name" value="RodZ_C"/>
    <property type="match status" value="1"/>
</dbReference>